<sequence>MSVTTGNDDAVEPVRVGAQPNLAETIGPDTVTAIADELFELLADADPINATLLGLPGRDHLLADIGEAAQLALRDQLTALLTRVDALGGETQSGAGQDALTAAVVRHEAEAAIGRVDARLVEYTITDLFFAPAAELLAMLPMAGLDTPERARAYAARLAAVPALLDQAAQRHLAGVAAGRLPVARLVARAVRQLDEYLDTATPDPLARLADAEQDEVLETAVRPAFARYRQVLAEQVAPHARPDERPGLCWLPDGAAVYRNLVRAHTTTDRTPEELHETGLALMAGLEREYADLGGRVFGSPDFRATLARLRNDTGLRWDNEEELLAAARAAIARAEAAAPRWFARLPGSRCAVSAVPEASAAAAPAAYYVPPALDGSRPGTYFANTSRVRERDRVGLEAIAFHEGVPGHHLQLALAQELTHLPMLRRTGTLTAYAEGWGLYAERLADEMGLYSDDLARLGMLSADSRRSARLVVDTGLHALGWSRGQAVAYLLENTARPRVEIETDVDRFIAWPGQSLAYLVGRLEFQRARAQAQQTLGARFDVRAFHDLVLGNGALPLSALSAIVAQWTEEFGH</sequence>
<gene>
    <name evidence="1" type="ORF">ACFORO_05300</name>
</gene>
<proteinExistence type="predicted"/>
<dbReference type="RefSeq" id="WP_377871992.1">
    <property type="nucleotide sequence ID" value="NZ_JBHMAY010000035.1"/>
</dbReference>
<accession>A0ABV7QB76</accession>
<dbReference type="InterPro" id="IPR010281">
    <property type="entry name" value="DUF885"/>
</dbReference>
<organism evidence="1 2">
    <name type="scientific">Amycolatopsis halotolerans</name>
    <dbReference type="NCBI Taxonomy" id="330083"/>
    <lineage>
        <taxon>Bacteria</taxon>
        <taxon>Bacillati</taxon>
        <taxon>Actinomycetota</taxon>
        <taxon>Actinomycetes</taxon>
        <taxon>Pseudonocardiales</taxon>
        <taxon>Pseudonocardiaceae</taxon>
        <taxon>Amycolatopsis</taxon>
    </lineage>
</organism>
<dbReference type="Proteomes" id="UP001595764">
    <property type="component" value="Unassembled WGS sequence"/>
</dbReference>
<keyword evidence="2" id="KW-1185">Reference proteome</keyword>
<dbReference type="PANTHER" id="PTHR33361">
    <property type="entry name" value="GLR0591 PROTEIN"/>
    <property type="match status" value="1"/>
</dbReference>
<dbReference type="EMBL" id="JBHRWI010000005">
    <property type="protein sequence ID" value="MFC3509570.1"/>
    <property type="molecule type" value="Genomic_DNA"/>
</dbReference>
<dbReference type="PANTHER" id="PTHR33361:SF2">
    <property type="entry name" value="DUF885 DOMAIN-CONTAINING PROTEIN"/>
    <property type="match status" value="1"/>
</dbReference>
<protein>
    <submittedName>
        <fullName evidence="1">DUF885 domain-containing protein</fullName>
    </submittedName>
</protein>
<reference evidence="2" key="1">
    <citation type="journal article" date="2019" name="Int. J. Syst. Evol. Microbiol.">
        <title>The Global Catalogue of Microorganisms (GCM) 10K type strain sequencing project: providing services to taxonomists for standard genome sequencing and annotation.</title>
        <authorList>
            <consortium name="The Broad Institute Genomics Platform"/>
            <consortium name="The Broad Institute Genome Sequencing Center for Infectious Disease"/>
            <person name="Wu L."/>
            <person name="Ma J."/>
        </authorList>
    </citation>
    <scope>NUCLEOTIDE SEQUENCE [LARGE SCALE GENOMIC DNA]</scope>
    <source>
        <strain evidence="2">CGMCC 4.7682</strain>
    </source>
</reference>
<evidence type="ECO:0000313" key="2">
    <source>
        <dbReference type="Proteomes" id="UP001595764"/>
    </source>
</evidence>
<name>A0ABV7QB76_9PSEU</name>
<comment type="caution">
    <text evidence="1">The sequence shown here is derived from an EMBL/GenBank/DDBJ whole genome shotgun (WGS) entry which is preliminary data.</text>
</comment>
<evidence type="ECO:0000313" key="1">
    <source>
        <dbReference type="EMBL" id="MFC3509570.1"/>
    </source>
</evidence>
<dbReference type="Pfam" id="PF05960">
    <property type="entry name" value="DUF885"/>
    <property type="match status" value="1"/>
</dbReference>